<dbReference type="PANTHER" id="PTHR11496">
    <property type="entry name" value="ALCOHOL DEHYDROGENASE"/>
    <property type="match status" value="1"/>
</dbReference>
<sequence length="408" mass="44457">MQTSYQLYMPTKVISKIGASEEVGEILLAHGYKTILLVTDKGIVNSGLLENIVQSLNNGNIEYKIFSDVEPNPKSATITKIIDQYKDFNIDAVLAIGGGSSIDTAKAVAVMLKNEGNILDYEGVEKIPNEGVPLVAIPTTAGTGSEVTASTIITDENSLFKVAVISSKIFPKLAILDAQLTLNCPRHITSSTGMDALTHAIESYLSKQKNPVSNAIALHAIKLIEENINRAYYYGSDIHSREKMLEASMLAGYAFSQTRLGNVHAISQAFGGLFDIPHGVANATILPYIMEYNLPAAVDEYVEISKALNVYDPHLSAKENAEKVVKKIKEMNKELEIPMYTKELGVNLDHIDQIIKDSMRSGNILVNPRLTTAKDIEYLVRLSYDGEVPIPLPASKNNAVKTGSLAFN</sequence>
<name>A0A3N9U9Y4_9BACI</name>
<dbReference type="GO" id="GO:0004022">
    <property type="term" value="F:alcohol dehydrogenase (NAD+) activity"/>
    <property type="evidence" value="ECO:0007669"/>
    <property type="project" value="TreeGrafter"/>
</dbReference>
<dbReference type="InterPro" id="IPR039697">
    <property type="entry name" value="Alcohol_dehydrogenase_Fe"/>
</dbReference>
<comment type="caution">
    <text evidence="5">The sequence shown here is derived from an EMBL/GenBank/DDBJ whole genome shotgun (WGS) entry which is preliminary data.</text>
</comment>
<dbReference type="GO" id="GO:0046872">
    <property type="term" value="F:metal ion binding"/>
    <property type="evidence" value="ECO:0007669"/>
    <property type="project" value="InterPro"/>
</dbReference>
<evidence type="ECO:0000256" key="2">
    <source>
        <dbReference type="ARBA" id="ARBA00023002"/>
    </source>
</evidence>
<dbReference type="RefSeq" id="WP_124766611.1">
    <property type="nucleotide sequence ID" value="NZ_JAFBDY010000021.1"/>
</dbReference>
<dbReference type="OrthoDB" id="9815791at2"/>
<feature type="domain" description="Fe-containing alcohol dehydrogenase-like C-terminal" evidence="4">
    <location>
        <begin position="191"/>
        <end position="381"/>
    </location>
</feature>
<evidence type="ECO:0000259" key="3">
    <source>
        <dbReference type="Pfam" id="PF00465"/>
    </source>
</evidence>
<dbReference type="Gene3D" id="1.20.1090.10">
    <property type="entry name" value="Dehydroquinate synthase-like - alpha domain"/>
    <property type="match status" value="1"/>
</dbReference>
<dbReference type="EMBL" id="RRCT01000023">
    <property type="protein sequence ID" value="RQW73317.1"/>
    <property type="molecule type" value="Genomic_DNA"/>
</dbReference>
<evidence type="ECO:0000256" key="1">
    <source>
        <dbReference type="ARBA" id="ARBA00007358"/>
    </source>
</evidence>
<evidence type="ECO:0000313" key="6">
    <source>
        <dbReference type="Proteomes" id="UP000274033"/>
    </source>
</evidence>
<dbReference type="Pfam" id="PF25137">
    <property type="entry name" value="ADH_Fe_C"/>
    <property type="match status" value="1"/>
</dbReference>
<dbReference type="Pfam" id="PF00465">
    <property type="entry name" value="Fe-ADH"/>
    <property type="match status" value="1"/>
</dbReference>
<dbReference type="CDD" id="cd08551">
    <property type="entry name" value="Fe-ADH"/>
    <property type="match status" value="1"/>
</dbReference>
<keyword evidence="6" id="KW-1185">Reference proteome</keyword>
<comment type="similarity">
    <text evidence="1">Belongs to the iron-containing alcohol dehydrogenase family.</text>
</comment>
<dbReference type="FunFam" id="3.40.50.1970:FF:000003">
    <property type="entry name" value="Alcohol dehydrogenase, iron-containing"/>
    <property type="match status" value="1"/>
</dbReference>
<dbReference type="Proteomes" id="UP000274033">
    <property type="component" value="Unassembled WGS sequence"/>
</dbReference>
<evidence type="ECO:0000313" key="5">
    <source>
        <dbReference type="EMBL" id="RQW73317.1"/>
    </source>
</evidence>
<dbReference type="InterPro" id="IPR001670">
    <property type="entry name" value="ADH_Fe/GldA"/>
</dbReference>
<accession>A0A3N9U9Y4</accession>
<keyword evidence="2" id="KW-0560">Oxidoreductase</keyword>
<reference evidence="5 6" key="1">
    <citation type="journal article" date="2013" name="J. Microbiol.">
        <title>Lysinibacillus chungkukjangi sp. nov., isolated from Chungkukjang, Korean fermented soybean food.</title>
        <authorList>
            <person name="Kim S.J."/>
            <person name="Jang Y.H."/>
            <person name="Hamada M."/>
            <person name="Ahn J.H."/>
            <person name="Weon H.Y."/>
            <person name="Suzuki K."/>
            <person name="Whang K.S."/>
            <person name="Kwon S.W."/>
        </authorList>
    </citation>
    <scope>NUCLEOTIDE SEQUENCE [LARGE SCALE GENOMIC DNA]</scope>
    <source>
        <strain evidence="5 6">MCCC 1A12701</strain>
    </source>
</reference>
<organism evidence="5 6">
    <name type="scientific">Lysinibacillus composti</name>
    <dbReference type="NCBI Taxonomy" id="720633"/>
    <lineage>
        <taxon>Bacteria</taxon>
        <taxon>Bacillati</taxon>
        <taxon>Bacillota</taxon>
        <taxon>Bacilli</taxon>
        <taxon>Bacillales</taxon>
        <taxon>Bacillaceae</taxon>
        <taxon>Lysinibacillus</taxon>
    </lineage>
</organism>
<dbReference type="FunFam" id="1.20.1090.10:FF:000001">
    <property type="entry name" value="Aldehyde-alcohol dehydrogenase"/>
    <property type="match status" value="1"/>
</dbReference>
<evidence type="ECO:0000259" key="4">
    <source>
        <dbReference type="Pfam" id="PF25137"/>
    </source>
</evidence>
<feature type="domain" description="Alcohol dehydrogenase iron-type/glycerol dehydrogenase GldA" evidence="3">
    <location>
        <begin position="10"/>
        <end position="177"/>
    </location>
</feature>
<dbReference type="SUPFAM" id="SSF56796">
    <property type="entry name" value="Dehydroquinate synthase-like"/>
    <property type="match status" value="1"/>
</dbReference>
<dbReference type="AlphaFoldDB" id="A0A3N9U9Y4"/>
<dbReference type="Gene3D" id="3.40.50.1970">
    <property type="match status" value="1"/>
</dbReference>
<dbReference type="InterPro" id="IPR056798">
    <property type="entry name" value="ADH_Fe_C"/>
</dbReference>
<gene>
    <name evidence="5" type="ORF">EBB45_17365</name>
</gene>
<protein>
    <submittedName>
        <fullName evidence="5">Iron-containing alcohol dehydrogenase</fullName>
    </submittedName>
</protein>
<dbReference type="PANTHER" id="PTHR11496:SF102">
    <property type="entry name" value="ALCOHOL DEHYDROGENASE 4"/>
    <property type="match status" value="1"/>
</dbReference>
<proteinExistence type="inferred from homology"/>